<proteinExistence type="predicted"/>
<evidence type="ECO:0000313" key="2">
    <source>
        <dbReference type="EMBL" id="NYH27626.1"/>
    </source>
</evidence>
<keyword evidence="3" id="KW-1185">Reference proteome</keyword>
<dbReference type="Proteomes" id="UP000540929">
    <property type="component" value="Unassembled WGS sequence"/>
</dbReference>
<dbReference type="EMBL" id="JACCAS010000002">
    <property type="protein sequence ID" value="NYH27626.1"/>
    <property type="molecule type" value="Genomic_DNA"/>
</dbReference>
<gene>
    <name evidence="2" type="ORF">GGD40_007197</name>
</gene>
<feature type="transmembrane region" description="Helical" evidence="1">
    <location>
        <begin position="371"/>
        <end position="389"/>
    </location>
</feature>
<accession>A0A7Y9WV95</accession>
<keyword evidence="1" id="KW-0472">Membrane</keyword>
<evidence type="ECO:0000313" key="3">
    <source>
        <dbReference type="Proteomes" id="UP000540929"/>
    </source>
</evidence>
<organism evidence="2 3">
    <name type="scientific">Paraburkholderia bryophila</name>
    <dbReference type="NCBI Taxonomy" id="420952"/>
    <lineage>
        <taxon>Bacteria</taxon>
        <taxon>Pseudomonadati</taxon>
        <taxon>Pseudomonadota</taxon>
        <taxon>Betaproteobacteria</taxon>
        <taxon>Burkholderiales</taxon>
        <taxon>Burkholderiaceae</taxon>
        <taxon>Paraburkholderia</taxon>
    </lineage>
</organism>
<dbReference type="PANTHER" id="PTHR32309">
    <property type="entry name" value="TYROSINE-PROTEIN KINASE"/>
    <property type="match status" value="1"/>
</dbReference>
<dbReference type="GO" id="GO:0005886">
    <property type="term" value="C:plasma membrane"/>
    <property type="evidence" value="ECO:0007669"/>
    <property type="project" value="TreeGrafter"/>
</dbReference>
<feature type="transmembrane region" description="Helical" evidence="1">
    <location>
        <begin position="40"/>
        <end position="60"/>
    </location>
</feature>
<protein>
    <submittedName>
        <fullName evidence="2">Capsular polysaccharide transport system permease protein</fullName>
    </submittedName>
</protein>
<dbReference type="PANTHER" id="PTHR32309:SF13">
    <property type="entry name" value="FERRIC ENTEROBACTIN TRANSPORT PROTEIN FEPE"/>
    <property type="match status" value="1"/>
</dbReference>
<reference evidence="2 3" key="1">
    <citation type="submission" date="2020-07" db="EMBL/GenBank/DDBJ databases">
        <title>Exploring microbial biodiversity for novel pathways involved in the catabolism of aromatic compounds derived from lignin.</title>
        <authorList>
            <person name="Elkins J."/>
        </authorList>
    </citation>
    <scope>NUCLEOTIDE SEQUENCE [LARGE SCALE GENOMIC DNA]</scope>
    <source>
        <strain evidence="2 3">H2C3C</strain>
    </source>
</reference>
<evidence type="ECO:0000256" key="1">
    <source>
        <dbReference type="SAM" id="Phobius"/>
    </source>
</evidence>
<dbReference type="AlphaFoldDB" id="A0A7Y9WV95"/>
<sequence length="394" mass="43487">MEELFSLDKTLETVSSNNEALPPSGKKKGLVERIKGVNRIFALTVVVPTTIAIVYFGLIASDVYVSESRFVVRTAQRQSQVSVVGALLQGSGFSRAQDDTYPVIDYIQSRDALKELNQNNFIRDEYSEHGDFVSRFRRTFDDSFESLWRYYGKHIVSADLDSTSAITTLQVRAFSADDAAKINQALLAMSERLINRMNDRGAIDTVRFAQRQVDSAAAKAKDAAAALAMYRNSYAVFDPERQSALQLQQVSTLQTQLFAAQTQLTQLQSIAPQNPQIPTLRTTISSLQQQIKEATSGVTGGNNSLSGKAANYARLQLDAQFADKQLASAMAALEGAQANAERKQLYLERLVQPNTPDVATEPKRLKSILEVFALGTIIWGVLSLLLAGMREHHD</sequence>
<name>A0A7Y9WV95_9BURK</name>
<keyword evidence="1" id="KW-1133">Transmembrane helix</keyword>
<comment type="caution">
    <text evidence="2">The sequence shown here is derived from an EMBL/GenBank/DDBJ whole genome shotgun (WGS) entry which is preliminary data.</text>
</comment>
<dbReference type="InterPro" id="IPR050445">
    <property type="entry name" value="Bact_polysacc_biosynth/exp"/>
</dbReference>
<dbReference type="GO" id="GO:0004713">
    <property type="term" value="F:protein tyrosine kinase activity"/>
    <property type="evidence" value="ECO:0007669"/>
    <property type="project" value="TreeGrafter"/>
</dbReference>
<keyword evidence="1" id="KW-0812">Transmembrane</keyword>